<dbReference type="EMBL" id="JBBPEH010000009">
    <property type="protein sequence ID" value="KAK7533986.1"/>
    <property type="molecule type" value="Genomic_DNA"/>
</dbReference>
<keyword evidence="2" id="KW-1185">Reference proteome</keyword>
<protein>
    <submittedName>
        <fullName evidence="1">Uncharacterized protein</fullName>
    </submittedName>
</protein>
<organism evidence="1 2">
    <name type="scientific">Phyllosticta citribraziliensis</name>
    <dbReference type="NCBI Taxonomy" id="989973"/>
    <lineage>
        <taxon>Eukaryota</taxon>
        <taxon>Fungi</taxon>
        <taxon>Dikarya</taxon>
        <taxon>Ascomycota</taxon>
        <taxon>Pezizomycotina</taxon>
        <taxon>Dothideomycetes</taxon>
        <taxon>Dothideomycetes incertae sedis</taxon>
        <taxon>Botryosphaeriales</taxon>
        <taxon>Phyllostictaceae</taxon>
        <taxon>Phyllosticta</taxon>
    </lineage>
</organism>
<gene>
    <name evidence="1" type="ORF">J3D65DRAFT_465477</name>
</gene>
<dbReference type="Proteomes" id="UP001360953">
    <property type="component" value="Unassembled WGS sequence"/>
</dbReference>
<comment type="caution">
    <text evidence="1">The sequence shown here is derived from an EMBL/GenBank/DDBJ whole genome shotgun (WGS) entry which is preliminary data.</text>
</comment>
<sequence>MLRPWMQLSALVQLRAARQTRPLAARQQWGLFSFFFDGIASHSWTAWHSGAAEQSRRVAGLQQDGGTCTALHCGVLSWVGCLGVVAPCALLARLWRLLAPFQALCRCPGPPSPPPSCLLLINNSASCLHHTGHRIVQAFVFHPAHIVSLALRPSPALIPGPDPGSTRTRATPHSFSSTTFVWNPVVCSLPYTSTFAVLACASFPSQI</sequence>
<evidence type="ECO:0000313" key="2">
    <source>
        <dbReference type="Proteomes" id="UP001360953"/>
    </source>
</evidence>
<evidence type="ECO:0000313" key="1">
    <source>
        <dbReference type="EMBL" id="KAK7533986.1"/>
    </source>
</evidence>
<reference evidence="1 2" key="1">
    <citation type="submission" date="2024-04" db="EMBL/GenBank/DDBJ databases">
        <title>Phyllosticta paracitricarpa is synonymous to the EU quarantine fungus P. citricarpa based on phylogenomic analyses.</title>
        <authorList>
            <consortium name="Lawrence Berkeley National Laboratory"/>
            <person name="Van ingen-buijs V.A."/>
            <person name="Van westerhoven A.C."/>
            <person name="Haridas S."/>
            <person name="Skiadas P."/>
            <person name="Martin F."/>
            <person name="Groenewald J.Z."/>
            <person name="Crous P.W."/>
            <person name="Seidl M.F."/>
        </authorList>
    </citation>
    <scope>NUCLEOTIDE SEQUENCE [LARGE SCALE GENOMIC DNA]</scope>
    <source>
        <strain evidence="1 2">CPC 17464</strain>
    </source>
</reference>
<dbReference type="GeneID" id="92029375"/>
<dbReference type="RefSeq" id="XP_066653025.1">
    <property type="nucleotide sequence ID" value="XM_066796469.1"/>
</dbReference>
<accession>A0ABR1LHM0</accession>
<name>A0ABR1LHM0_9PEZI</name>
<proteinExistence type="predicted"/>